<sequence>MSIIQAINYLNEYANTLSNDDNFKEFSNKLFTFAEKMKSEKNINDKDIFIKELQEEILKNYEEDKDYKDFFLVQASALALEMDANNFVEMENYYKNFQKAYEKFKDEKSLKEFYNELDTLDETKTNQNQDELIAELLQNIDFNENFSLEKEELEHQVSSYETALLNDDFITPSDDEFKEENENIKPSELIAFIKDENQISYPFNREDTLKNASFMRDFRKELNALGTKELEEMVNAMRAKNEALKKELEALKSKKEDLLRQLQGEMVANSNLSLAKDELDINQTQNVDEELKVDTQDELKSGDEVAFESKENLEQNHLEANPLFEKMAEVQENSQEQNNAQIRLKRKM</sequence>
<accession>A0A5L8Z9Q8</accession>
<evidence type="ECO:0000313" key="2">
    <source>
        <dbReference type="EMBL" id="EAL8903927.1"/>
    </source>
</evidence>
<evidence type="ECO:0000256" key="1">
    <source>
        <dbReference type="SAM" id="Coils"/>
    </source>
</evidence>
<proteinExistence type="predicted"/>
<dbReference type="AlphaFoldDB" id="A0A5L8Z9Q8"/>
<dbReference type="EMBL" id="AACSBQ010000024">
    <property type="protein sequence ID" value="EAL8903927.1"/>
    <property type="molecule type" value="Genomic_DNA"/>
</dbReference>
<feature type="coiled-coil region" evidence="1">
    <location>
        <begin position="227"/>
        <end position="268"/>
    </location>
</feature>
<gene>
    <name evidence="2" type="ORF">D0B03_06370</name>
</gene>
<name>A0A5L8Z9Q8_CAMUP</name>
<comment type="caution">
    <text evidence="2">The sequence shown here is derived from an EMBL/GenBank/DDBJ whole genome shotgun (WGS) entry which is preliminary data.</text>
</comment>
<organism evidence="2">
    <name type="scientific">Campylobacter upsaliensis</name>
    <dbReference type="NCBI Taxonomy" id="28080"/>
    <lineage>
        <taxon>Bacteria</taxon>
        <taxon>Pseudomonadati</taxon>
        <taxon>Campylobacterota</taxon>
        <taxon>Epsilonproteobacteria</taxon>
        <taxon>Campylobacterales</taxon>
        <taxon>Campylobacteraceae</taxon>
        <taxon>Campylobacter</taxon>
    </lineage>
</organism>
<keyword evidence="1" id="KW-0175">Coiled coil</keyword>
<protein>
    <submittedName>
        <fullName evidence="2">Uncharacterized protein</fullName>
    </submittedName>
</protein>
<dbReference type="RefSeq" id="WP_257415793.1">
    <property type="nucleotide sequence ID" value="NZ_JANKJB010000013.1"/>
</dbReference>
<feature type="coiled-coil region" evidence="1">
    <location>
        <begin position="110"/>
        <end position="163"/>
    </location>
</feature>
<reference evidence="2" key="1">
    <citation type="submission" date="2018-08" db="EMBL/GenBank/DDBJ databases">
        <authorList>
            <consortium name="PulseNet: The National Subtyping Network for Foodborne Disease Surveillance"/>
            <person name="Tarr C.L."/>
            <person name="Trees E."/>
            <person name="Katz L.S."/>
            <person name="Carleton-Romer H.A."/>
            <person name="Stroika S."/>
            <person name="Kucerova Z."/>
            <person name="Roache K.F."/>
            <person name="Sabol A.L."/>
            <person name="Besser J."/>
            <person name="Gerner-Smidt P."/>
        </authorList>
    </citation>
    <scope>NUCLEOTIDE SEQUENCE</scope>
    <source>
        <strain evidence="2">PNUSAC005770</strain>
    </source>
</reference>